<dbReference type="OrthoDB" id="9815923at2"/>
<reference evidence="2" key="1">
    <citation type="submission" date="2018-07" db="EMBL/GenBank/DDBJ databases">
        <authorList>
            <person name="Liu B.-T."/>
            <person name="Du Z."/>
        </authorList>
    </citation>
    <scope>NUCLEOTIDE SEQUENCE [LARGE SCALE GENOMIC DNA]</scope>
    <source>
        <strain evidence="2">XYN52</strain>
    </source>
</reference>
<protein>
    <submittedName>
        <fullName evidence="1">Glycosyltransferase</fullName>
    </submittedName>
</protein>
<dbReference type="RefSeq" id="WP_114645083.1">
    <property type="nucleotide sequence ID" value="NZ_QQNH01000005.1"/>
</dbReference>
<organism evidence="1 2">
    <name type="scientific">Pelagibacterium lacus</name>
    <dbReference type="NCBI Taxonomy" id="2282655"/>
    <lineage>
        <taxon>Bacteria</taxon>
        <taxon>Pseudomonadati</taxon>
        <taxon>Pseudomonadota</taxon>
        <taxon>Alphaproteobacteria</taxon>
        <taxon>Hyphomicrobiales</taxon>
        <taxon>Devosiaceae</taxon>
        <taxon>Pelagibacterium</taxon>
    </lineage>
</organism>
<evidence type="ECO:0000313" key="1">
    <source>
        <dbReference type="EMBL" id="RDE09536.1"/>
    </source>
</evidence>
<dbReference type="Pfam" id="PF13704">
    <property type="entry name" value="Glyco_tranf_2_4"/>
    <property type="match status" value="1"/>
</dbReference>
<keyword evidence="1" id="KW-0808">Transferase</keyword>
<dbReference type="InterPro" id="IPR029044">
    <property type="entry name" value="Nucleotide-diphossugar_trans"/>
</dbReference>
<gene>
    <name evidence="1" type="ORF">DVH29_05080</name>
</gene>
<evidence type="ECO:0000313" key="2">
    <source>
        <dbReference type="Proteomes" id="UP000253759"/>
    </source>
</evidence>
<dbReference type="GO" id="GO:0016740">
    <property type="term" value="F:transferase activity"/>
    <property type="evidence" value="ECO:0007669"/>
    <property type="project" value="UniProtKB-KW"/>
</dbReference>
<sequence>MTIIALLQARNEERYLPGWLDNIAPAVDAIIAIDDGSADATPDLLAAHPKVIELMRRPVGEPWRERHNHIDLIKAGRRHGADWFLCIDADERVELRFQRQLPLLVAEAEQRGVEAFALRLREMWNDDRHYRVDGVWGTKARYRLFRNDPAHTKFDPRQLHRYWMPLEIVMRLGQVGANLPFAIYHLRMIALADRQARVERYKALDPTSQFQREGYDYLVDETGIELAAIAPDADFRTRP</sequence>
<dbReference type="PANTHER" id="PTHR43630:SF2">
    <property type="entry name" value="GLYCOSYLTRANSFERASE"/>
    <property type="match status" value="1"/>
</dbReference>
<proteinExistence type="predicted"/>
<dbReference type="SUPFAM" id="SSF53448">
    <property type="entry name" value="Nucleotide-diphospho-sugar transferases"/>
    <property type="match status" value="1"/>
</dbReference>
<accession>A0A369W4B1</accession>
<dbReference type="EMBL" id="QQNH01000005">
    <property type="protein sequence ID" value="RDE09536.1"/>
    <property type="molecule type" value="Genomic_DNA"/>
</dbReference>
<dbReference type="PANTHER" id="PTHR43630">
    <property type="entry name" value="POLY-BETA-1,6-N-ACETYL-D-GLUCOSAMINE SYNTHASE"/>
    <property type="match status" value="1"/>
</dbReference>
<dbReference type="Proteomes" id="UP000253759">
    <property type="component" value="Unassembled WGS sequence"/>
</dbReference>
<comment type="caution">
    <text evidence="1">The sequence shown here is derived from an EMBL/GenBank/DDBJ whole genome shotgun (WGS) entry which is preliminary data.</text>
</comment>
<dbReference type="Gene3D" id="3.90.550.10">
    <property type="entry name" value="Spore Coat Polysaccharide Biosynthesis Protein SpsA, Chain A"/>
    <property type="match status" value="1"/>
</dbReference>
<dbReference type="AlphaFoldDB" id="A0A369W4B1"/>
<name>A0A369W4B1_9HYPH</name>
<keyword evidence="2" id="KW-1185">Reference proteome</keyword>